<accession>A0ABQ7G0H4</accession>
<reference evidence="3" key="1">
    <citation type="submission" date="2017-08" db="EMBL/GenBank/DDBJ databases">
        <authorList>
            <person name="Polle J.E."/>
            <person name="Barry K."/>
            <person name="Cushman J."/>
            <person name="Schmutz J."/>
            <person name="Tran D."/>
            <person name="Hathwaick L.T."/>
            <person name="Yim W.C."/>
            <person name="Jenkins J."/>
            <person name="Mckie-Krisberg Z.M."/>
            <person name="Prochnik S."/>
            <person name="Lindquist E."/>
            <person name="Dockter R.B."/>
            <person name="Adam C."/>
            <person name="Molina H."/>
            <person name="Bunkerborg J."/>
            <person name="Jin E."/>
            <person name="Buchheim M."/>
            <person name="Magnuson J."/>
        </authorList>
    </citation>
    <scope>NUCLEOTIDE SEQUENCE</scope>
    <source>
        <strain evidence="3">CCAP 19/18</strain>
    </source>
</reference>
<keyword evidence="4" id="KW-1185">Reference proteome</keyword>
<dbReference type="SMART" id="SM00015">
    <property type="entry name" value="IQ"/>
    <property type="match status" value="1"/>
</dbReference>
<evidence type="ECO:0000256" key="1">
    <source>
        <dbReference type="SAM" id="Coils"/>
    </source>
</evidence>
<proteinExistence type="predicted"/>
<dbReference type="PROSITE" id="PS50096">
    <property type="entry name" value="IQ"/>
    <property type="match status" value="1"/>
</dbReference>
<organism evidence="3 4">
    <name type="scientific">Dunaliella salina</name>
    <name type="common">Green alga</name>
    <name type="synonym">Protococcus salinus</name>
    <dbReference type="NCBI Taxonomy" id="3046"/>
    <lineage>
        <taxon>Eukaryota</taxon>
        <taxon>Viridiplantae</taxon>
        <taxon>Chlorophyta</taxon>
        <taxon>core chlorophytes</taxon>
        <taxon>Chlorophyceae</taxon>
        <taxon>CS clade</taxon>
        <taxon>Chlamydomonadales</taxon>
        <taxon>Dunaliellaceae</taxon>
        <taxon>Dunaliella</taxon>
    </lineage>
</organism>
<feature type="region of interest" description="Disordered" evidence="2">
    <location>
        <begin position="114"/>
        <end position="145"/>
    </location>
</feature>
<evidence type="ECO:0000313" key="4">
    <source>
        <dbReference type="Proteomes" id="UP000815325"/>
    </source>
</evidence>
<feature type="compositionally biased region" description="Low complexity" evidence="2">
    <location>
        <begin position="127"/>
        <end position="145"/>
    </location>
</feature>
<feature type="coiled-coil region" evidence="1">
    <location>
        <begin position="215"/>
        <end position="290"/>
    </location>
</feature>
<dbReference type="Pfam" id="PF00612">
    <property type="entry name" value="IQ"/>
    <property type="match status" value="1"/>
</dbReference>
<evidence type="ECO:0008006" key="5">
    <source>
        <dbReference type="Google" id="ProtNLM"/>
    </source>
</evidence>
<name>A0ABQ7G0H4_DUNSA</name>
<feature type="region of interest" description="Disordered" evidence="2">
    <location>
        <begin position="165"/>
        <end position="187"/>
    </location>
</feature>
<dbReference type="Proteomes" id="UP000815325">
    <property type="component" value="Unassembled WGS sequence"/>
</dbReference>
<evidence type="ECO:0000256" key="2">
    <source>
        <dbReference type="SAM" id="MobiDB-lite"/>
    </source>
</evidence>
<keyword evidence="1" id="KW-0175">Coiled coil</keyword>
<evidence type="ECO:0000313" key="3">
    <source>
        <dbReference type="EMBL" id="KAF5828108.1"/>
    </source>
</evidence>
<feature type="compositionally biased region" description="Low complexity" evidence="2">
    <location>
        <begin position="168"/>
        <end position="181"/>
    </location>
</feature>
<feature type="region of interest" description="Disordered" evidence="2">
    <location>
        <begin position="322"/>
        <end position="341"/>
    </location>
</feature>
<dbReference type="EMBL" id="MU070361">
    <property type="protein sequence ID" value="KAF5828108.1"/>
    <property type="molecule type" value="Genomic_DNA"/>
</dbReference>
<dbReference type="InterPro" id="IPR000048">
    <property type="entry name" value="IQ_motif_EF-hand-BS"/>
</dbReference>
<comment type="caution">
    <text evidence="3">The sequence shown here is derived from an EMBL/GenBank/DDBJ whole genome shotgun (WGS) entry which is preliminary data.</text>
</comment>
<gene>
    <name evidence="3" type="ORF">DUNSADRAFT_18190</name>
</gene>
<dbReference type="CDD" id="cd23767">
    <property type="entry name" value="IQCD"/>
    <property type="match status" value="1"/>
</dbReference>
<sequence length="341" mass="37535">MRNPLSKHTHLEPLHGVLAPPLPSPGTCSFKLKPLTLPPPLPRLGAEALIHKCPQQQECAQIRAGQQSRIPVDELPTASSAATSIQKHFRGHVARRQFQERLIRVLQGIDPTLVPANQPSLARPQHLKQQQQQQQQQHQQQQHTVLQPPQLSLEALRTEVENIEHRAQGQQGQQQQQPRHGQQGEGSLASMDDALTMDVRKILKGPLPAGAVGCIAALVRRCKDLQAALATASEELAEARRAEQGLRQQNAGVIELSQMRIALEQERTLNKQLRQALAQLQHAVHGQQQAVRRPQSAGLSGFPIQGVTLDIEKWEDLRASASGTSFLLPTAPRHDTPVPAD</sequence>
<feature type="compositionally biased region" description="Basic and acidic residues" evidence="2">
    <location>
        <begin position="332"/>
        <end position="341"/>
    </location>
</feature>
<protein>
    <recommendedName>
        <fullName evidence="5">Encoded protein</fullName>
    </recommendedName>
</protein>